<evidence type="ECO:0000256" key="1">
    <source>
        <dbReference type="ARBA" id="ARBA00006547"/>
    </source>
</evidence>
<dbReference type="Gene3D" id="3.30.2140.20">
    <property type="match status" value="1"/>
</dbReference>
<dbReference type="Proteomes" id="UP000714380">
    <property type="component" value="Unassembled WGS sequence"/>
</dbReference>
<gene>
    <name evidence="2" type="ORF">I9W95_04520</name>
</gene>
<evidence type="ECO:0000313" key="2">
    <source>
        <dbReference type="EMBL" id="MCA6062868.1"/>
    </source>
</evidence>
<evidence type="ECO:0000313" key="3">
    <source>
        <dbReference type="Proteomes" id="UP000714380"/>
    </source>
</evidence>
<accession>A0ABS7ZNT5</accession>
<dbReference type="InterPro" id="IPR053710">
    <property type="entry name" value="Arylamine_NAT_domain_sf"/>
</dbReference>
<proteinExistence type="inferred from homology"/>
<keyword evidence="3" id="KW-1185">Reference proteome</keyword>
<comment type="similarity">
    <text evidence="1">Belongs to the arylamine N-acetyltransferase family.</text>
</comment>
<comment type="caution">
    <text evidence="2">The sequence shown here is derived from an EMBL/GenBank/DDBJ whole genome shotgun (WGS) entry which is preliminary data.</text>
</comment>
<name>A0ABS7ZNT5_9GAMM</name>
<organism evidence="2 3">
    <name type="scientific">Thalassolituus marinus</name>
    <dbReference type="NCBI Taxonomy" id="671053"/>
    <lineage>
        <taxon>Bacteria</taxon>
        <taxon>Pseudomonadati</taxon>
        <taxon>Pseudomonadota</taxon>
        <taxon>Gammaproteobacteria</taxon>
        <taxon>Oceanospirillales</taxon>
        <taxon>Oceanospirillaceae</taxon>
        <taxon>Thalassolituus</taxon>
    </lineage>
</organism>
<dbReference type="SUPFAM" id="SSF54001">
    <property type="entry name" value="Cysteine proteinases"/>
    <property type="match status" value="1"/>
</dbReference>
<sequence>MLDEFRTVPFHNLFYLGLCHAGMAGSPTGGTCSDKVLAFRDRLTAQGIKARLHSALINGQNCHRVLVLDIDGERYFADVGNGWPSLRLFPADSDSSYSEFGIEFLSYRNGDWLDIYQQKAGRCSLSVRIPLTLMDETQVEQVIQNRFDGSIEYPFGDGIRCAQVLGDAFVFLKRDRLRIFRADRSVESVALPDWRDQITALEARFGITLSDVNVAEPAFAESLVQGCQL</sequence>
<dbReference type="InterPro" id="IPR001447">
    <property type="entry name" value="Arylamine_N-AcTrfase"/>
</dbReference>
<dbReference type="EMBL" id="JAEDAH010000020">
    <property type="protein sequence ID" value="MCA6062868.1"/>
    <property type="molecule type" value="Genomic_DNA"/>
</dbReference>
<protein>
    <submittedName>
        <fullName evidence="2">Arylamine N-acetyltransferase</fullName>
    </submittedName>
</protein>
<dbReference type="RefSeq" id="WP_225672303.1">
    <property type="nucleotide sequence ID" value="NZ_JAEDAH010000020.1"/>
</dbReference>
<dbReference type="InterPro" id="IPR038765">
    <property type="entry name" value="Papain-like_cys_pep_sf"/>
</dbReference>
<reference evidence="2 3" key="1">
    <citation type="submission" date="2020-12" db="EMBL/GenBank/DDBJ databases">
        <title>Novel Thalassolituus-related marine hydrocarbonoclastic bacteria mediated algae-derived hydrocarbons mineralization in twilight zone of the northern South China Sea.</title>
        <authorList>
            <person name="Dong C."/>
        </authorList>
    </citation>
    <scope>NUCLEOTIDE SEQUENCE [LARGE SCALE GENOMIC DNA]</scope>
    <source>
        <strain evidence="2 3">IMCC1826</strain>
    </source>
</reference>
<dbReference type="Pfam" id="PF00797">
    <property type="entry name" value="Acetyltransf_2"/>
    <property type="match status" value="1"/>
</dbReference>